<dbReference type="AlphaFoldDB" id="A0A0D2D4G2"/>
<keyword evidence="5 8" id="KW-0862">Zinc</keyword>
<name>A0A0D2D4G2_9EURO</name>
<evidence type="ECO:0000256" key="6">
    <source>
        <dbReference type="ARBA" id="ARBA00023002"/>
    </source>
</evidence>
<dbReference type="InterPro" id="IPR045306">
    <property type="entry name" value="SDH-like"/>
</dbReference>
<evidence type="ECO:0000256" key="5">
    <source>
        <dbReference type="ARBA" id="ARBA00022833"/>
    </source>
</evidence>
<dbReference type="InterPro" id="IPR020843">
    <property type="entry name" value="ER"/>
</dbReference>
<evidence type="ECO:0000259" key="9">
    <source>
        <dbReference type="SMART" id="SM00829"/>
    </source>
</evidence>
<dbReference type="CDD" id="cd05285">
    <property type="entry name" value="sorbitol_DH"/>
    <property type="match status" value="1"/>
</dbReference>
<dbReference type="GO" id="GO:0008270">
    <property type="term" value="F:zinc ion binding"/>
    <property type="evidence" value="ECO:0007669"/>
    <property type="project" value="InterPro"/>
</dbReference>
<evidence type="ECO:0000256" key="7">
    <source>
        <dbReference type="ARBA" id="ARBA00023027"/>
    </source>
</evidence>
<dbReference type="InterPro" id="IPR013154">
    <property type="entry name" value="ADH-like_N"/>
</dbReference>
<dbReference type="InterPro" id="IPR036291">
    <property type="entry name" value="NAD(P)-bd_dom_sf"/>
</dbReference>
<accession>A0A0D2D4G2</accession>
<feature type="domain" description="Enoyl reductase (ER)" evidence="9">
    <location>
        <begin position="14"/>
        <end position="376"/>
    </location>
</feature>
<dbReference type="VEuPathDB" id="FungiDB:PV07_06292"/>
<evidence type="ECO:0000313" key="10">
    <source>
        <dbReference type="EMBL" id="KIW30554.1"/>
    </source>
</evidence>
<dbReference type="Pfam" id="PF08240">
    <property type="entry name" value="ADH_N"/>
    <property type="match status" value="1"/>
</dbReference>
<dbReference type="InterPro" id="IPR013149">
    <property type="entry name" value="ADH-like_C"/>
</dbReference>
<comment type="cofactor">
    <cofactor evidence="1 8">
        <name>Zn(2+)</name>
        <dbReference type="ChEBI" id="CHEBI:29105"/>
    </cofactor>
</comment>
<dbReference type="PANTHER" id="PTHR43161:SF25">
    <property type="entry name" value="ALCOHOL DEHYDROGENASE, PUTATIVE (AFU_ORTHOLOGUE AFUA_1G14390)-RELATED"/>
    <property type="match status" value="1"/>
</dbReference>
<dbReference type="Proteomes" id="UP000054466">
    <property type="component" value="Unassembled WGS sequence"/>
</dbReference>
<reference evidence="10 11" key="1">
    <citation type="submission" date="2015-01" db="EMBL/GenBank/DDBJ databases">
        <title>The Genome Sequence of Cladophialophora immunda CBS83496.</title>
        <authorList>
            <consortium name="The Broad Institute Genomics Platform"/>
            <person name="Cuomo C."/>
            <person name="de Hoog S."/>
            <person name="Gorbushina A."/>
            <person name="Stielow B."/>
            <person name="Teixiera M."/>
            <person name="Abouelleil A."/>
            <person name="Chapman S.B."/>
            <person name="Priest M."/>
            <person name="Young S.K."/>
            <person name="Wortman J."/>
            <person name="Nusbaum C."/>
            <person name="Birren B."/>
        </authorList>
    </citation>
    <scope>NUCLEOTIDE SEQUENCE [LARGE SCALE GENOMIC DNA]</scope>
    <source>
        <strain evidence="10 11">CBS 83496</strain>
    </source>
</reference>
<dbReference type="SUPFAM" id="SSF51735">
    <property type="entry name" value="NAD(P)-binding Rossmann-fold domains"/>
    <property type="match status" value="1"/>
</dbReference>
<gene>
    <name evidence="10" type="ORF">PV07_06292</name>
</gene>
<comment type="pathway">
    <text evidence="2">Carbohydrate degradation.</text>
</comment>
<dbReference type="PANTHER" id="PTHR43161">
    <property type="entry name" value="SORBITOL DEHYDROGENASE"/>
    <property type="match status" value="1"/>
</dbReference>
<proteinExistence type="inferred from homology"/>
<dbReference type="Gene3D" id="3.90.180.10">
    <property type="entry name" value="Medium-chain alcohol dehydrogenases, catalytic domain"/>
    <property type="match status" value="1"/>
</dbReference>
<dbReference type="SMART" id="SM00829">
    <property type="entry name" value="PKS_ER"/>
    <property type="match status" value="1"/>
</dbReference>
<dbReference type="Gene3D" id="3.40.50.720">
    <property type="entry name" value="NAD(P)-binding Rossmann-like Domain"/>
    <property type="match status" value="1"/>
</dbReference>
<protein>
    <recommendedName>
        <fullName evidence="9">Enoyl reductase (ER) domain-containing protein</fullName>
    </recommendedName>
</protein>
<dbReference type="Pfam" id="PF00107">
    <property type="entry name" value="ADH_zinc_N"/>
    <property type="match status" value="1"/>
</dbReference>
<evidence type="ECO:0000256" key="4">
    <source>
        <dbReference type="ARBA" id="ARBA00022723"/>
    </source>
</evidence>
<dbReference type="PROSITE" id="PS00059">
    <property type="entry name" value="ADH_ZINC"/>
    <property type="match status" value="1"/>
</dbReference>
<keyword evidence="4 8" id="KW-0479">Metal-binding</keyword>
<dbReference type="STRING" id="569365.A0A0D2D4G2"/>
<keyword evidence="6" id="KW-0560">Oxidoreductase</keyword>
<dbReference type="OrthoDB" id="5363962at2759"/>
<dbReference type="HOGENOM" id="CLU_026673_11_5_1"/>
<dbReference type="EMBL" id="KN847042">
    <property type="protein sequence ID" value="KIW30554.1"/>
    <property type="molecule type" value="Genomic_DNA"/>
</dbReference>
<dbReference type="GO" id="GO:0006062">
    <property type="term" value="P:sorbitol catabolic process"/>
    <property type="evidence" value="ECO:0007669"/>
    <property type="project" value="TreeGrafter"/>
</dbReference>
<dbReference type="GeneID" id="27345486"/>
<evidence type="ECO:0000313" key="11">
    <source>
        <dbReference type="Proteomes" id="UP000054466"/>
    </source>
</evidence>
<keyword evidence="11" id="KW-1185">Reference proteome</keyword>
<organism evidence="10 11">
    <name type="scientific">Cladophialophora immunda</name>
    <dbReference type="NCBI Taxonomy" id="569365"/>
    <lineage>
        <taxon>Eukaryota</taxon>
        <taxon>Fungi</taxon>
        <taxon>Dikarya</taxon>
        <taxon>Ascomycota</taxon>
        <taxon>Pezizomycotina</taxon>
        <taxon>Eurotiomycetes</taxon>
        <taxon>Chaetothyriomycetidae</taxon>
        <taxon>Chaetothyriales</taxon>
        <taxon>Herpotrichiellaceae</taxon>
        <taxon>Cladophialophora</taxon>
    </lineage>
</organism>
<dbReference type="InterPro" id="IPR011032">
    <property type="entry name" value="GroES-like_sf"/>
</dbReference>
<keyword evidence="7" id="KW-0520">NAD</keyword>
<dbReference type="RefSeq" id="XP_016250770.1">
    <property type="nucleotide sequence ID" value="XM_016393251.1"/>
</dbReference>
<comment type="similarity">
    <text evidence="3 8">Belongs to the zinc-containing alcohol dehydrogenase family.</text>
</comment>
<evidence type="ECO:0000256" key="3">
    <source>
        <dbReference type="ARBA" id="ARBA00008072"/>
    </source>
</evidence>
<dbReference type="FunFam" id="3.40.50.720:FF:000068">
    <property type="entry name" value="Sorbitol dehydrogenase"/>
    <property type="match status" value="1"/>
</dbReference>
<dbReference type="SUPFAM" id="SSF50129">
    <property type="entry name" value="GroES-like"/>
    <property type="match status" value="1"/>
</dbReference>
<evidence type="ECO:0000256" key="2">
    <source>
        <dbReference type="ARBA" id="ARBA00004921"/>
    </source>
</evidence>
<evidence type="ECO:0000256" key="8">
    <source>
        <dbReference type="RuleBase" id="RU361277"/>
    </source>
</evidence>
<dbReference type="GO" id="GO:0003939">
    <property type="term" value="F:L-iditol 2-dehydrogenase (NAD+) activity"/>
    <property type="evidence" value="ECO:0007669"/>
    <property type="project" value="TreeGrafter"/>
</dbReference>
<dbReference type="InterPro" id="IPR002328">
    <property type="entry name" value="ADH_Zn_CS"/>
</dbReference>
<sequence length="382" mass="41015">MGLPSTVSRGQYLLHPKQLQLREVEIGKLGPEEVEIAPRSTTICGSDLHYYAHGRNGSITVKEPLCLGHESAGDVVAVGTAVNGLRPGDRVAVECGVPCSECELCVEGRYNLCPKLRFRSSGSAFPHFQGTLQERIIHPAKWVHRLPDCLTFDDGALLEPLSVACHAVRRAGVTPASTCLVFGAGAVGLLCAAVARSKGCARIVMCDIDKRRVNFALQKGFAQVGWVVDRRRASNVEEEMANAQALARDIASQNWPEGGPVGKPSITFECTGVPSCVQSSIYATKSGGRVMLVGMGTPNHTLPLSEAGAREVDLMSTWRYANCYEEAIDLMTKVAEGSVKPDIREIITHHHKGLENVQDAFGLAGSSQDSDGNLVIKVVIDT</sequence>
<evidence type="ECO:0000256" key="1">
    <source>
        <dbReference type="ARBA" id="ARBA00001947"/>
    </source>
</evidence>